<evidence type="ECO:0000256" key="7">
    <source>
        <dbReference type="ARBA" id="ARBA00022807"/>
    </source>
</evidence>
<keyword evidence="7" id="KW-0788">Thiol protease</keyword>
<dbReference type="PROSITE" id="PS51283">
    <property type="entry name" value="DUSP"/>
    <property type="match status" value="1"/>
</dbReference>
<evidence type="ECO:0000256" key="2">
    <source>
        <dbReference type="ARBA" id="ARBA00009085"/>
    </source>
</evidence>
<dbReference type="PROSITE" id="PS00973">
    <property type="entry name" value="USP_2"/>
    <property type="match status" value="1"/>
</dbReference>
<dbReference type="SUPFAM" id="SSF54001">
    <property type="entry name" value="Cysteine proteinases"/>
    <property type="match status" value="1"/>
</dbReference>
<feature type="region of interest" description="Disordered" evidence="8">
    <location>
        <begin position="1383"/>
        <end position="1445"/>
    </location>
</feature>
<dbReference type="InterPro" id="IPR018200">
    <property type="entry name" value="USP_CS"/>
</dbReference>
<dbReference type="SUPFAM" id="SSF143791">
    <property type="entry name" value="DUSP-like"/>
    <property type="match status" value="1"/>
</dbReference>
<gene>
    <name evidence="11" type="ORF">K457DRAFT_151394</name>
</gene>
<dbReference type="Pfam" id="PF06337">
    <property type="entry name" value="DUSP"/>
    <property type="match status" value="1"/>
</dbReference>
<feature type="domain" description="DUSP" evidence="10">
    <location>
        <begin position="243"/>
        <end position="342"/>
    </location>
</feature>
<feature type="region of interest" description="Disordered" evidence="8">
    <location>
        <begin position="156"/>
        <end position="202"/>
    </location>
</feature>
<dbReference type="GO" id="GO:0006508">
    <property type="term" value="P:proteolysis"/>
    <property type="evidence" value="ECO:0007669"/>
    <property type="project" value="UniProtKB-KW"/>
</dbReference>
<name>A0A197KFN0_9FUNG</name>
<dbReference type="CDD" id="cd02674">
    <property type="entry name" value="Peptidase_C19R"/>
    <property type="match status" value="1"/>
</dbReference>
<evidence type="ECO:0000313" key="11">
    <source>
        <dbReference type="EMBL" id="OAQ35968.1"/>
    </source>
</evidence>
<dbReference type="Gene3D" id="3.30.2230.10">
    <property type="entry name" value="DUSP-like"/>
    <property type="match status" value="1"/>
</dbReference>
<dbReference type="InterPro" id="IPR038765">
    <property type="entry name" value="Papain-like_cys_pep_sf"/>
</dbReference>
<dbReference type="PROSITE" id="PS00972">
    <property type="entry name" value="USP_1"/>
    <property type="match status" value="1"/>
</dbReference>
<keyword evidence="4" id="KW-0645">Protease</keyword>
<feature type="compositionally biased region" description="Basic and acidic residues" evidence="8">
    <location>
        <begin position="190"/>
        <end position="202"/>
    </location>
</feature>
<dbReference type="InterPro" id="IPR006615">
    <property type="entry name" value="Pept_C19_DUSP"/>
</dbReference>
<dbReference type="InterPro" id="IPR050185">
    <property type="entry name" value="Ub_carboxyl-term_hydrolase"/>
</dbReference>
<feature type="region of interest" description="Disordered" evidence="8">
    <location>
        <begin position="1306"/>
        <end position="1370"/>
    </location>
</feature>
<evidence type="ECO:0000256" key="1">
    <source>
        <dbReference type="ARBA" id="ARBA00000707"/>
    </source>
</evidence>
<dbReference type="STRING" id="1314771.A0A197KFN0"/>
<comment type="catalytic activity">
    <reaction evidence="1">
        <text>Thiol-dependent hydrolysis of ester, thioester, amide, peptide and isopeptide bonds formed by the C-terminal Gly of ubiquitin (a 76-residue protein attached to proteins as an intracellular targeting signal).</text>
        <dbReference type="EC" id="3.4.19.12"/>
    </reaction>
</comment>
<dbReference type="EMBL" id="KV442013">
    <property type="protein sequence ID" value="OAQ35968.1"/>
    <property type="molecule type" value="Genomic_DNA"/>
</dbReference>
<feature type="compositionally biased region" description="Low complexity" evidence="8">
    <location>
        <begin position="985"/>
        <end position="998"/>
    </location>
</feature>
<comment type="similarity">
    <text evidence="2">Belongs to the peptidase C19 family.</text>
</comment>
<dbReference type="Proteomes" id="UP000078512">
    <property type="component" value="Unassembled WGS sequence"/>
</dbReference>
<dbReference type="Gene3D" id="3.90.70.10">
    <property type="entry name" value="Cysteine proteinases"/>
    <property type="match status" value="2"/>
</dbReference>
<evidence type="ECO:0000313" key="12">
    <source>
        <dbReference type="Proteomes" id="UP000078512"/>
    </source>
</evidence>
<protein>
    <recommendedName>
        <fullName evidence="3">ubiquitinyl hydrolase 1</fullName>
        <ecNumber evidence="3">3.4.19.12</ecNumber>
    </recommendedName>
</protein>
<proteinExistence type="inferred from homology"/>
<evidence type="ECO:0000259" key="10">
    <source>
        <dbReference type="PROSITE" id="PS51283"/>
    </source>
</evidence>
<dbReference type="InterPro" id="IPR035927">
    <property type="entry name" value="DUSP-like_sf"/>
</dbReference>
<feature type="compositionally biased region" description="Polar residues" evidence="8">
    <location>
        <begin position="1426"/>
        <end position="1445"/>
    </location>
</feature>
<dbReference type="InterPro" id="IPR001394">
    <property type="entry name" value="Peptidase_C19_UCH"/>
</dbReference>
<keyword evidence="5" id="KW-0833">Ubl conjugation pathway</keyword>
<dbReference type="GO" id="GO:0016579">
    <property type="term" value="P:protein deubiquitination"/>
    <property type="evidence" value="ECO:0007669"/>
    <property type="project" value="InterPro"/>
</dbReference>
<feature type="region of interest" description="Disordered" evidence="8">
    <location>
        <begin position="931"/>
        <end position="1037"/>
    </location>
</feature>
<feature type="compositionally biased region" description="Acidic residues" evidence="8">
    <location>
        <begin position="1389"/>
        <end position="1399"/>
    </location>
</feature>
<evidence type="ECO:0000256" key="3">
    <source>
        <dbReference type="ARBA" id="ARBA00012759"/>
    </source>
</evidence>
<evidence type="ECO:0000256" key="5">
    <source>
        <dbReference type="ARBA" id="ARBA00022786"/>
    </source>
</evidence>
<evidence type="ECO:0000256" key="8">
    <source>
        <dbReference type="SAM" id="MobiDB-lite"/>
    </source>
</evidence>
<feature type="compositionally biased region" description="Polar residues" evidence="8">
    <location>
        <begin position="179"/>
        <end position="189"/>
    </location>
</feature>
<organism evidence="11 12">
    <name type="scientific">Linnemannia elongata AG-77</name>
    <dbReference type="NCBI Taxonomy" id="1314771"/>
    <lineage>
        <taxon>Eukaryota</taxon>
        <taxon>Fungi</taxon>
        <taxon>Fungi incertae sedis</taxon>
        <taxon>Mucoromycota</taxon>
        <taxon>Mortierellomycotina</taxon>
        <taxon>Mortierellomycetes</taxon>
        <taxon>Mortierellales</taxon>
        <taxon>Mortierellaceae</taxon>
        <taxon>Linnemannia</taxon>
    </lineage>
</organism>
<dbReference type="PANTHER" id="PTHR21646:SF24">
    <property type="entry name" value="UBIQUITIN CARBOXYL-TERMINAL HYDROLASE"/>
    <property type="match status" value="1"/>
</dbReference>
<feature type="compositionally biased region" description="Basic and acidic residues" evidence="8">
    <location>
        <begin position="937"/>
        <end position="953"/>
    </location>
</feature>
<feature type="region of interest" description="Disordered" evidence="8">
    <location>
        <begin position="1"/>
        <end position="116"/>
    </location>
</feature>
<keyword evidence="12" id="KW-1185">Reference proteome</keyword>
<feature type="compositionally biased region" description="Acidic residues" evidence="8">
    <location>
        <begin position="1506"/>
        <end position="1517"/>
    </location>
</feature>
<keyword evidence="6" id="KW-0378">Hydrolase</keyword>
<feature type="region of interest" description="Disordered" evidence="8">
    <location>
        <begin position="854"/>
        <end position="880"/>
    </location>
</feature>
<feature type="region of interest" description="Disordered" evidence="8">
    <location>
        <begin position="1475"/>
        <end position="1532"/>
    </location>
</feature>
<evidence type="ECO:0000259" key="9">
    <source>
        <dbReference type="PROSITE" id="PS50235"/>
    </source>
</evidence>
<feature type="compositionally biased region" description="Acidic residues" evidence="8">
    <location>
        <begin position="854"/>
        <end position="877"/>
    </location>
</feature>
<dbReference type="SMART" id="SM00695">
    <property type="entry name" value="DUSP"/>
    <property type="match status" value="1"/>
</dbReference>
<dbReference type="InterPro" id="IPR028889">
    <property type="entry name" value="USP"/>
</dbReference>
<feature type="compositionally biased region" description="Low complexity" evidence="8">
    <location>
        <begin position="9"/>
        <end position="54"/>
    </location>
</feature>
<dbReference type="EC" id="3.4.19.12" evidence="3"/>
<evidence type="ECO:0000256" key="6">
    <source>
        <dbReference type="ARBA" id="ARBA00022801"/>
    </source>
</evidence>
<dbReference type="PANTHER" id="PTHR21646">
    <property type="entry name" value="UBIQUITIN CARBOXYL-TERMINAL HYDROLASE"/>
    <property type="match status" value="1"/>
</dbReference>
<dbReference type="PROSITE" id="PS50235">
    <property type="entry name" value="USP_3"/>
    <property type="match status" value="1"/>
</dbReference>
<evidence type="ECO:0000256" key="4">
    <source>
        <dbReference type="ARBA" id="ARBA00022670"/>
    </source>
</evidence>
<sequence>MLLPQPGDTPTTPSSSAAATATATPDATSTSSSFSSEPLSSSSSSSSLQQQQQQHLPNQSIPSHKRGREQSAMTDPSEAARYTPPREMFKQQASIQDAEDFSITTSSENNSGVVNHTDNDVALTINATTSSTSPHQPSPDAASAAVAATTTTVAPSAGAALPNGSPAESDLDNLGEQLSLHSPSKSTIQADHDPTSLSNHIDHAEGTTDLMSFEYPPIVLASSFDQDQDDDVPVLTHAIANAPPLDEQMATILDFKRRRLELGDVYCLISATWFTKFRKYCIKMSRGAEEEYPGELDNSDLLEDGTLKLGIADRVQPLPEAAWPLLVSWYGSRSAPIYRKVVNTGTDEHPNLSVDYYPPVYTIYRVGDADLVALLAHNEPETIEVPRSTKFGDLKEALVSRLGVPQDSQVRLWAVPSYRHLNAQGNGVDADTLLGSGATCLDTVENDYTISEVNDLRGAKEVIVEVAVDGEFPVQRPSSQTSRFFGSAGLSSTFTRGYGSPHSPASPGKPAGGLCGLSNLGNTCFMNSALQCLSNTPDLTRYILAEAWRDELNLDNPLGMGGQVATEYAKVIDNLWNGTSKVFSPRVFKQTIGRFAPSFTGYHQHDSQELLAFLLDGLHEDLNRIIKKPYTEVPDSNGRPDEEVASDCWNIHKARNDSIIVDLFQGQYKSTLVCPECEKVSVTFDPFMYLSLPLPITKKWEGSVTYVPYDPTHPLVQVKLQLPKGSTIKQLREKVADLVGTQGGQLFVAEVFNSRFYKTFESSDAVEEIGDNDKIYVYELPIQDFLNSPDHVVFPVHNLMEPASHYATNSRVSAFGHPMMVCVAKEDTKGLDKIYDAIVEQANRYTTADLYAPVEDDMSDETENPSSEIEDEDETMDTDVSPSPMVAAGDEQRPQRDLFKMSVFTPPPIVTKGYMLRGGGRSSLFAPAIMPTPKEMTPMHERTTPHLPKKEQEMDFYPSYGRQRPFPGRFNEDRFSPLYRPPSSPSGMSESSTTSSKPQGPRAGEDEVLDEDETEAGSSTADIAESPSPVASEPALITEPAVEPKEMVYIFWAKSLESSICPPPPRMVTYRSKFDEEEKEVSEKALWEQRGTPIVDPVLQEEKAANKRGKKDITLEDCLAEYTKEEQLGEEDLWYCPNCKKHQQATKKLDIWRLPDILVVHLKRFSHTRTWRDKIDALVDFPIHGLDLSGKILKEEDRNENVYDLFGVSNHMGGLGGGHYTAYAKNEKTGDWYNFDDSHVSAVGNVESIKSSSAYLLFYRRRNATVREYEQKARVVDPEPEPQPSSSSSAILYGSYLSATPVRNFKLQGRDDDDDGEYGPWGRPPMGPFQDDNDNDNMMSGLDDSDNELPSYSSAIGPSGLASPRGSYSGQPAFMIGTRYGKGRRSSMLDDDDDDDDEATLMSGHISEYPDMSAGRGGRSPGMSDCASNGSNPGTANGSRAHSPVTLDTFSGSGLGSYGTRGLSGISYTGGRIDGSDHENDGYDEYAQLGSGAGIPTPGSMTATPDVDDDADEEGEQDGVNVIPFDDVPLRE</sequence>
<feature type="compositionally biased region" description="Acidic residues" evidence="8">
    <location>
        <begin position="1006"/>
        <end position="1015"/>
    </location>
</feature>
<dbReference type="OrthoDB" id="292964at2759"/>
<reference evidence="11 12" key="1">
    <citation type="submission" date="2016-05" db="EMBL/GenBank/DDBJ databases">
        <title>Genome sequencing reveals origins of a unique bacterial endosymbiosis in the earliest lineages of terrestrial Fungi.</title>
        <authorList>
            <consortium name="DOE Joint Genome Institute"/>
            <person name="Uehling J."/>
            <person name="Gryganskyi A."/>
            <person name="Hameed K."/>
            <person name="Tschaplinski T."/>
            <person name="Misztal P."/>
            <person name="Wu S."/>
            <person name="Desiro A."/>
            <person name="Vande Pol N."/>
            <person name="Du Z.-Y."/>
            <person name="Zienkiewicz A."/>
            <person name="Zienkiewicz K."/>
            <person name="Morin E."/>
            <person name="Tisserant E."/>
            <person name="Splivallo R."/>
            <person name="Hainaut M."/>
            <person name="Henrissat B."/>
            <person name="Ohm R."/>
            <person name="Kuo A."/>
            <person name="Yan J."/>
            <person name="Lipzen A."/>
            <person name="Nolan M."/>
            <person name="Labutti K."/>
            <person name="Barry K."/>
            <person name="Goldstein A."/>
            <person name="Labbe J."/>
            <person name="Schadt C."/>
            <person name="Tuskan G."/>
            <person name="Grigoriev I."/>
            <person name="Martin F."/>
            <person name="Vilgalys R."/>
            <person name="Bonito G."/>
        </authorList>
    </citation>
    <scope>NUCLEOTIDE SEQUENCE [LARGE SCALE GENOMIC DNA]</scope>
    <source>
        <strain evidence="11 12">AG-77</strain>
    </source>
</reference>
<accession>A0A197KFN0</accession>
<dbReference type="Pfam" id="PF00443">
    <property type="entry name" value="UCH"/>
    <property type="match status" value="1"/>
</dbReference>
<dbReference type="GO" id="GO:0004843">
    <property type="term" value="F:cysteine-type deubiquitinase activity"/>
    <property type="evidence" value="ECO:0007669"/>
    <property type="project" value="UniProtKB-EC"/>
</dbReference>
<feature type="domain" description="USP" evidence="9">
    <location>
        <begin position="515"/>
        <end position="1262"/>
    </location>
</feature>
<feature type="compositionally biased region" description="Polar residues" evidence="8">
    <location>
        <begin position="102"/>
        <end position="116"/>
    </location>
</feature>